<evidence type="ECO:0000256" key="1">
    <source>
        <dbReference type="SAM" id="MobiDB-lite"/>
    </source>
</evidence>
<evidence type="ECO:0000256" key="2">
    <source>
        <dbReference type="SAM" id="SignalP"/>
    </source>
</evidence>
<keyword evidence="4" id="KW-1185">Reference proteome</keyword>
<dbReference type="EMBL" id="JAOTPO010000010">
    <property type="protein sequence ID" value="MDE5414612.1"/>
    <property type="molecule type" value="Genomic_DNA"/>
</dbReference>
<evidence type="ECO:0000313" key="4">
    <source>
        <dbReference type="Proteomes" id="UP001148125"/>
    </source>
</evidence>
<dbReference type="Proteomes" id="UP001148125">
    <property type="component" value="Unassembled WGS sequence"/>
</dbReference>
<sequence length="325" mass="36896">MKKFIFVFLTIFFIGPFTSKVDALFTSEASFIATPIYTATTSNLLDYRIHDIVYEEGGHVSAQLTLTNKVNSQIPIMLEGNYTNFSKTKFNLAPNSNKTIEVNLLVPEGKSKKVKNTFQLIGFTGGYINEHLTVEYNVEKLIYPEETLEVPEQENTEKEDLSGNEGIEHEHEHEHVSSEGIKENDSSNESEDLPKTTEEPLNTSEQGTDEVDSEEIISDVEVVTVASLSYNSEQEVLIDCSERGNDAEVTENEKEYVELQEPNMIETDKTQLKYREVKCKNKDSMPVQSEEETSKVIAVRKSEKLELEEVKEDNSEQENIIIDEQ</sequence>
<keyword evidence="2" id="KW-0732">Signal</keyword>
<dbReference type="RefSeq" id="WP_275119228.1">
    <property type="nucleotide sequence ID" value="NZ_JAOTPO010000010.1"/>
</dbReference>
<reference evidence="3" key="1">
    <citation type="submission" date="2024-05" db="EMBL/GenBank/DDBJ databases">
        <title>Alkalihalobacillus sp. strain MEB203 novel alkaliphilic bacterium from Lonar Lake, India.</title>
        <authorList>
            <person name="Joshi A."/>
            <person name="Thite S."/>
            <person name="Mengade P."/>
        </authorList>
    </citation>
    <scope>NUCLEOTIDE SEQUENCE</scope>
    <source>
        <strain evidence="3">MEB 203</strain>
    </source>
</reference>
<comment type="caution">
    <text evidence="3">The sequence shown here is derived from an EMBL/GenBank/DDBJ whole genome shotgun (WGS) entry which is preliminary data.</text>
</comment>
<feature type="chain" id="PRO_5045292875" description="DUF916 domain-containing protein" evidence="2">
    <location>
        <begin position="20"/>
        <end position="325"/>
    </location>
</feature>
<evidence type="ECO:0008006" key="5">
    <source>
        <dbReference type="Google" id="ProtNLM"/>
    </source>
</evidence>
<gene>
    <name evidence="3" type="ORF">N7Z68_14635</name>
</gene>
<feature type="signal peptide" evidence="2">
    <location>
        <begin position="1"/>
        <end position="19"/>
    </location>
</feature>
<accession>A0ABT5VIP5</accession>
<name>A0ABT5VIP5_9BACI</name>
<feature type="region of interest" description="Disordered" evidence="1">
    <location>
        <begin position="147"/>
        <end position="213"/>
    </location>
</feature>
<protein>
    <recommendedName>
        <fullName evidence="5">DUF916 domain-containing protein</fullName>
    </recommendedName>
</protein>
<proteinExistence type="predicted"/>
<evidence type="ECO:0000313" key="3">
    <source>
        <dbReference type="EMBL" id="MDE5414612.1"/>
    </source>
</evidence>
<feature type="compositionally biased region" description="Basic and acidic residues" evidence="1">
    <location>
        <begin position="155"/>
        <end position="185"/>
    </location>
</feature>
<organism evidence="3 4">
    <name type="scientific">Alkalihalobacterium chitinilyticum</name>
    <dbReference type="NCBI Taxonomy" id="2980103"/>
    <lineage>
        <taxon>Bacteria</taxon>
        <taxon>Bacillati</taxon>
        <taxon>Bacillota</taxon>
        <taxon>Bacilli</taxon>
        <taxon>Bacillales</taxon>
        <taxon>Bacillaceae</taxon>
        <taxon>Alkalihalobacterium</taxon>
    </lineage>
</organism>